<evidence type="ECO:0000313" key="3">
    <source>
        <dbReference type="Proteomes" id="UP000219068"/>
    </source>
</evidence>
<dbReference type="EMBL" id="JPWJ01000005">
    <property type="protein sequence ID" value="RCK50644.1"/>
    <property type="molecule type" value="Genomic_DNA"/>
</dbReference>
<gene>
    <name evidence="2" type="ORF">SAMN05428964_107292</name>
    <name evidence="1" type="ORF">TH44_11725</name>
</gene>
<dbReference type="Proteomes" id="UP000219068">
    <property type="component" value="Unassembled WGS sequence"/>
</dbReference>
<evidence type="ECO:0000313" key="4">
    <source>
        <dbReference type="Proteomes" id="UP000252266"/>
    </source>
</evidence>
<reference evidence="2 3" key="2">
    <citation type="submission" date="2017-08" db="EMBL/GenBank/DDBJ databases">
        <authorList>
            <person name="de Groot N.N."/>
        </authorList>
    </citation>
    <scope>NUCLEOTIDE SEQUENCE [LARGE SCALE GENOMIC DNA]</scope>
    <source>
        <strain evidence="2 3">USBA 78</strain>
    </source>
</reference>
<organism evidence="1 4">
    <name type="scientific">Thalassospira xiamenensis</name>
    <dbReference type="NCBI Taxonomy" id="220697"/>
    <lineage>
        <taxon>Bacteria</taxon>
        <taxon>Pseudomonadati</taxon>
        <taxon>Pseudomonadota</taxon>
        <taxon>Alphaproteobacteria</taxon>
        <taxon>Rhodospirillales</taxon>
        <taxon>Thalassospiraceae</taxon>
        <taxon>Thalassospira</taxon>
    </lineage>
</organism>
<evidence type="ECO:0000313" key="2">
    <source>
        <dbReference type="EMBL" id="SOC29814.1"/>
    </source>
</evidence>
<dbReference type="RefSeq" id="WP_062949984.1">
    <property type="nucleotide sequence ID" value="NZ_JALLPZ010000002.1"/>
</dbReference>
<accession>A0A154KSV8</accession>
<reference evidence="1 4" key="1">
    <citation type="submission" date="2014-07" db="EMBL/GenBank/DDBJ databases">
        <title>Draft genome sequence of Thalassospira xiamenensis IB13.</title>
        <authorList>
            <person name="Lai Q."/>
            <person name="Shao Z."/>
        </authorList>
    </citation>
    <scope>NUCLEOTIDE SEQUENCE [LARGE SCALE GENOMIC DNA]</scope>
    <source>
        <strain evidence="1 4">IB13</strain>
    </source>
</reference>
<sequence length="97" mass="10498">MTLAELQENAIRHGFSHHFVYEAGGVRCDGSGPVYAAADLKIVHSNSVDAGTDPGDDATLYMIEARDGTKGMMIIPSSFHADPDKAQLIDELRKNTH</sequence>
<evidence type="ECO:0000313" key="1">
    <source>
        <dbReference type="EMBL" id="RCK50644.1"/>
    </source>
</evidence>
<protein>
    <submittedName>
        <fullName evidence="1">Phosphoribosylpyrophosphate synthetase</fullName>
    </submittedName>
</protein>
<proteinExistence type="predicted"/>
<dbReference type="AlphaFoldDB" id="A0A154KSV8"/>
<dbReference type="Proteomes" id="UP000252266">
    <property type="component" value="Unassembled WGS sequence"/>
</dbReference>
<dbReference type="EMBL" id="OBMM01000007">
    <property type="protein sequence ID" value="SOC29814.1"/>
    <property type="molecule type" value="Genomic_DNA"/>
</dbReference>
<name>A0A154KSV8_9PROT</name>